<organism evidence="2 3">
    <name type="scientific">Blautia producta</name>
    <dbReference type="NCBI Taxonomy" id="33035"/>
    <lineage>
        <taxon>Bacteria</taxon>
        <taxon>Bacillati</taxon>
        <taxon>Bacillota</taxon>
        <taxon>Clostridia</taxon>
        <taxon>Lachnospirales</taxon>
        <taxon>Lachnospiraceae</taxon>
        <taxon>Blautia</taxon>
    </lineage>
</organism>
<gene>
    <name evidence="2" type="ORF">E5259_15485</name>
</gene>
<dbReference type="Proteomes" id="UP000515789">
    <property type="component" value="Chromosome"/>
</dbReference>
<dbReference type="AlphaFoldDB" id="A0A7G5MW82"/>
<feature type="region of interest" description="Disordered" evidence="1">
    <location>
        <begin position="441"/>
        <end position="463"/>
    </location>
</feature>
<evidence type="ECO:0000313" key="2">
    <source>
        <dbReference type="EMBL" id="QMW78875.1"/>
    </source>
</evidence>
<feature type="compositionally biased region" description="Pro residues" evidence="1">
    <location>
        <begin position="517"/>
        <end position="529"/>
    </location>
</feature>
<evidence type="ECO:0000256" key="1">
    <source>
        <dbReference type="SAM" id="MobiDB-lite"/>
    </source>
</evidence>
<feature type="compositionally biased region" description="Basic and acidic residues" evidence="1">
    <location>
        <begin position="480"/>
        <end position="498"/>
    </location>
</feature>
<name>A0A7G5MW82_9FIRM</name>
<dbReference type="GeneID" id="75051441"/>
<accession>A0A7G5MW82</accession>
<proteinExistence type="predicted"/>
<feature type="compositionally biased region" description="Basic and acidic residues" evidence="1">
    <location>
        <begin position="449"/>
        <end position="463"/>
    </location>
</feature>
<protein>
    <submittedName>
        <fullName evidence="2">Uncharacterized protein</fullName>
    </submittedName>
</protein>
<dbReference type="EMBL" id="CP039126">
    <property type="protein sequence ID" value="QMW78875.1"/>
    <property type="molecule type" value="Genomic_DNA"/>
</dbReference>
<reference evidence="2 3" key="1">
    <citation type="submission" date="2019-04" db="EMBL/GenBank/DDBJ databases">
        <authorList>
            <person name="Schori C."/>
            <person name="Ahrens C."/>
        </authorList>
    </citation>
    <scope>NUCLEOTIDE SEQUENCE [LARGE SCALE GENOMIC DNA]</scope>
    <source>
        <strain evidence="2 3">DSM 2950</strain>
    </source>
</reference>
<sequence>MRRKAVQMKKWRFISNQNSTIVGINDAGIETFTANIYRSLVRESIQNSLDVVVPNTNKPVLVEFFSFDMPRDGVPDVDDFEKVIKKCKESNKDEPDALKFFKYAENVICQPMIKVLRISDYNTIGLTGSDTCEKGTNWSRLVKESGSSNKGNSSGGSFGIGKAAAFACSDLRTVFYSSLDLDNRASNFGVAKLISFEDETIGGWTTGIGYYSENNSFVAIPELANFDKTYKRTGAGTDIYVLGMHQTEEFKKTFIRAVLMDFLVSLVKGKLIVNIQGEIIDKNSVHKYMAQLNPYDGEEVKDLLQYYHLLTSADPKIKKIPLNAEVYGKKYGFKDGECTLYLQEGEGFNRKVLMTRRAGMRILEQNRISGSIEFTGVLIIEGNNMNDVFKNMEVPSHDAWEPGRCRGEEKKYNNILNDFRKYIRETVKNCYGKVNTNSMDAIGASDFLPDTKDTESNGKDSKNELSTLIKKLIGKSVEPAKNKSKMVEVTEGDKKGDIEDGSGPGGESSSKQGYGPHPGPAPGPYPGQYPTPEAEKNGNKKGYKKIDVKKRLICSDVKNGKYILNFNVPLSAPKGKLEFSLSGEQSDFELPIINAKVVEKECSAEVDFISGNIIYLRKMVKGEKIKIEVEVSFDGYCMMEVDYYANKK</sequence>
<feature type="region of interest" description="Disordered" evidence="1">
    <location>
        <begin position="480"/>
        <end position="541"/>
    </location>
</feature>
<dbReference type="RefSeq" id="WP_018594320.1">
    <property type="nucleotide sequence ID" value="NZ_AP031416.1"/>
</dbReference>
<evidence type="ECO:0000313" key="3">
    <source>
        <dbReference type="Proteomes" id="UP000515789"/>
    </source>
</evidence>